<accession>A0A7J6WX25</accession>
<keyword evidence="2" id="KW-1185">Reference proteome</keyword>
<comment type="caution">
    <text evidence="1">The sequence shown here is derived from an EMBL/GenBank/DDBJ whole genome shotgun (WGS) entry which is preliminary data.</text>
</comment>
<organism evidence="1 2">
    <name type="scientific">Thalictrum thalictroides</name>
    <name type="common">Rue-anemone</name>
    <name type="synonym">Anemone thalictroides</name>
    <dbReference type="NCBI Taxonomy" id="46969"/>
    <lineage>
        <taxon>Eukaryota</taxon>
        <taxon>Viridiplantae</taxon>
        <taxon>Streptophyta</taxon>
        <taxon>Embryophyta</taxon>
        <taxon>Tracheophyta</taxon>
        <taxon>Spermatophyta</taxon>
        <taxon>Magnoliopsida</taxon>
        <taxon>Ranunculales</taxon>
        <taxon>Ranunculaceae</taxon>
        <taxon>Thalictroideae</taxon>
        <taxon>Thalictrum</taxon>
    </lineage>
</organism>
<dbReference type="Proteomes" id="UP000554482">
    <property type="component" value="Unassembled WGS sequence"/>
</dbReference>
<protein>
    <submittedName>
        <fullName evidence="1">Uncharacterized protein</fullName>
    </submittedName>
</protein>
<dbReference type="AlphaFoldDB" id="A0A7J6WX25"/>
<evidence type="ECO:0000313" key="1">
    <source>
        <dbReference type="EMBL" id="KAF5201989.1"/>
    </source>
</evidence>
<name>A0A7J6WX25_THATH</name>
<evidence type="ECO:0000313" key="2">
    <source>
        <dbReference type="Proteomes" id="UP000554482"/>
    </source>
</evidence>
<dbReference type="EMBL" id="JABWDY010008732">
    <property type="protein sequence ID" value="KAF5201989.1"/>
    <property type="molecule type" value="Genomic_DNA"/>
</dbReference>
<reference evidence="1 2" key="1">
    <citation type="submission" date="2020-06" db="EMBL/GenBank/DDBJ databases">
        <title>Transcriptomic and genomic resources for Thalictrum thalictroides and T. hernandezii: Facilitating candidate gene discovery in an emerging model plant lineage.</title>
        <authorList>
            <person name="Arias T."/>
            <person name="Riano-Pachon D.M."/>
            <person name="Di Stilio V.S."/>
        </authorList>
    </citation>
    <scope>NUCLEOTIDE SEQUENCE [LARGE SCALE GENOMIC DNA]</scope>
    <source>
        <strain evidence="2">cv. WT478/WT964</strain>
        <tissue evidence="1">Leaves</tissue>
    </source>
</reference>
<gene>
    <name evidence="1" type="ORF">FRX31_008424</name>
</gene>
<proteinExistence type="predicted"/>
<sequence length="108" mass="12146">MGWLLTIHQCFLYLEKESLMQIGPNESHIFSGKWGDTGSFFKVKKGCTVALNSIGEGFVLYGHQSLLLGEEGRRILGISKFSHGHASVFHLGEWAFGWPNFESLWANE</sequence>